<dbReference type="InterPro" id="IPR036388">
    <property type="entry name" value="WH-like_DNA-bd_sf"/>
</dbReference>
<feature type="domain" description="HTH gntR-type" evidence="4">
    <location>
        <begin position="5"/>
        <end position="72"/>
    </location>
</feature>
<dbReference type="InterPro" id="IPR036390">
    <property type="entry name" value="WH_DNA-bd_sf"/>
</dbReference>
<dbReference type="SUPFAM" id="SSF46785">
    <property type="entry name" value="Winged helix' DNA-binding domain"/>
    <property type="match status" value="1"/>
</dbReference>
<evidence type="ECO:0000313" key="5">
    <source>
        <dbReference type="EMBL" id="APT89333.1"/>
    </source>
</evidence>
<dbReference type="CDD" id="cd07377">
    <property type="entry name" value="WHTH_GntR"/>
    <property type="match status" value="1"/>
</dbReference>
<dbReference type="SMART" id="SM00345">
    <property type="entry name" value="HTH_GNTR"/>
    <property type="match status" value="1"/>
</dbReference>
<dbReference type="AlphaFoldDB" id="A0A1L7CTZ7"/>
<keyword evidence="6" id="KW-1185">Reference proteome</keyword>
<protein>
    <submittedName>
        <fullName evidence="5">GntR family transcriptional regulator</fullName>
    </submittedName>
</protein>
<keyword evidence="1" id="KW-0805">Transcription regulation</keyword>
<evidence type="ECO:0000313" key="6">
    <source>
        <dbReference type="Proteomes" id="UP000185434"/>
    </source>
</evidence>
<dbReference type="KEGG" id="cfk:CFRA_08820"/>
<dbReference type="InterPro" id="IPR011711">
    <property type="entry name" value="GntR_C"/>
</dbReference>
<proteinExistence type="predicted"/>
<dbReference type="SUPFAM" id="SSF48008">
    <property type="entry name" value="GntR ligand-binding domain-like"/>
    <property type="match status" value="1"/>
</dbReference>
<dbReference type="PANTHER" id="PTHR43537">
    <property type="entry name" value="TRANSCRIPTIONAL REGULATOR, GNTR FAMILY"/>
    <property type="match status" value="1"/>
</dbReference>
<dbReference type="Gene3D" id="1.20.120.530">
    <property type="entry name" value="GntR ligand-binding domain-like"/>
    <property type="match status" value="1"/>
</dbReference>
<dbReference type="InterPro" id="IPR000524">
    <property type="entry name" value="Tscrpt_reg_HTH_GntR"/>
</dbReference>
<gene>
    <name evidence="5" type="ORF">CFRA_08820</name>
</gene>
<dbReference type="InterPro" id="IPR008920">
    <property type="entry name" value="TF_FadR/GntR_C"/>
</dbReference>
<dbReference type="OrthoDB" id="3186208at2"/>
<keyword evidence="3" id="KW-0804">Transcription</keyword>
<dbReference type="GO" id="GO:0003700">
    <property type="term" value="F:DNA-binding transcription factor activity"/>
    <property type="evidence" value="ECO:0007669"/>
    <property type="project" value="InterPro"/>
</dbReference>
<dbReference type="Pfam" id="PF00392">
    <property type="entry name" value="GntR"/>
    <property type="match status" value="1"/>
</dbReference>
<dbReference type="GO" id="GO:0003677">
    <property type="term" value="F:DNA binding"/>
    <property type="evidence" value="ECO:0007669"/>
    <property type="project" value="UniProtKB-KW"/>
</dbReference>
<evidence type="ECO:0000256" key="1">
    <source>
        <dbReference type="ARBA" id="ARBA00023015"/>
    </source>
</evidence>
<sequence>MQTPSTLTEQVMDTVRDKIVDGSMSPDTWYSVYQLSAELGVSRSPVRDALLRLAEAGLVKFTRNRGFRVVETRPEDVAEIFGLRLGIEPFAAYRAALSRTPEQLAAADDLVARMSALAAVDEAGDTNESGALEDAFFTEDRKLHSLIMDMGGSHRGGALVETLRTHTRILGSSTAGSSRTLADILDEHRPVLEAIRNGDAEAARATMREHLTTTGKLLLHQALGDDTTRATEIWSRYAAGL</sequence>
<evidence type="ECO:0000256" key="2">
    <source>
        <dbReference type="ARBA" id="ARBA00023125"/>
    </source>
</evidence>
<accession>A0A1L7CTZ7</accession>
<dbReference type="Proteomes" id="UP000185434">
    <property type="component" value="Chromosome"/>
</dbReference>
<evidence type="ECO:0000256" key="3">
    <source>
        <dbReference type="ARBA" id="ARBA00023163"/>
    </source>
</evidence>
<dbReference type="Gene3D" id="1.10.10.10">
    <property type="entry name" value="Winged helix-like DNA-binding domain superfamily/Winged helix DNA-binding domain"/>
    <property type="match status" value="1"/>
</dbReference>
<evidence type="ECO:0000259" key="4">
    <source>
        <dbReference type="PROSITE" id="PS50949"/>
    </source>
</evidence>
<dbReference type="PROSITE" id="PS50949">
    <property type="entry name" value="HTH_GNTR"/>
    <property type="match status" value="1"/>
</dbReference>
<dbReference type="STRING" id="1437875.CFRA_08820"/>
<dbReference type="SMART" id="SM00895">
    <property type="entry name" value="FCD"/>
    <property type="match status" value="1"/>
</dbReference>
<dbReference type="EMBL" id="CP009247">
    <property type="protein sequence ID" value="APT89333.1"/>
    <property type="molecule type" value="Genomic_DNA"/>
</dbReference>
<dbReference type="PANTHER" id="PTHR43537:SF5">
    <property type="entry name" value="UXU OPERON TRANSCRIPTIONAL REGULATOR"/>
    <property type="match status" value="1"/>
</dbReference>
<dbReference type="RefSeq" id="WP_075664323.1">
    <property type="nucleotide sequence ID" value="NZ_CP009247.1"/>
</dbReference>
<reference evidence="5 6" key="1">
    <citation type="submission" date="2014-08" db="EMBL/GenBank/DDBJ databases">
        <title>Complete genome sequence of Corynebacterium frankenforstense ST18(T) (=DSM 45800(T)), isolated from raw cow milk.</title>
        <authorList>
            <person name="Ruckert C."/>
            <person name="Albersmeier A."/>
            <person name="Winkler A."/>
            <person name="Lipski A."/>
            <person name="Kalinowski J."/>
        </authorList>
    </citation>
    <scope>NUCLEOTIDE SEQUENCE [LARGE SCALE GENOMIC DNA]</scope>
    <source>
        <strain evidence="5 6">ST18</strain>
    </source>
</reference>
<name>A0A1L7CTZ7_9CORY</name>
<dbReference type="Pfam" id="PF07729">
    <property type="entry name" value="FCD"/>
    <property type="match status" value="1"/>
</dbReference>
<organism evidence="5 6">
    <name type="scientific">Corynebacterium frankenforstense DSM 45800</name>
    <dbReference type="NCBI Taxonomy" id="1437875"/>
    <lineage>
        <taxon>Bacteria</taxon>
        <taxon>Bacillati</taxon>
        <taxon>Actinomycetota</taxon>
        <taxon>Actinomycetes</taxon>
        <taxon>Mycobacteriales</taxon>
        <taxon>Corynebacteriaceae</taxon>
        <taxon>Corynebacterium</taxon>
    </lineage>
</organism>
<keyword evidence="2" id="KW-0238">DNA-binding</keyword>